<keyword evidence="3" id="KW-1185">Reference proteome</keyword>
<sequence>MSRHILNRREWGKIVLGSLASALIPFDATADVVKIGPIDSRFRGVLLGVQSYSFRDLNLDDARQAMREIGIGSCELWAGHLEPRELRDDTDARAREELRRWRLRAPLSLFYGVRERFDRAGITINAYNYTMRDDFTDEEIEVGFRQARALGTRILTSSSNVSTAQRIDRVARRYRMYVGLHNHSRISPNEIATPESFQRAMRGTSNIRINLDVGHFVAAGFDPVAFIRRNHARIVTLHIKDRKRDQGPPVPFGTGDTPLRAILRLLRDNGYKIPANIEYEYAGADTRLEVKRCFEYCKRILLS</sequence>
<name>A0A0B6WV36_9BACT</name>
<dbReference type="PANTHER" id="PTHR12110:SF41">
    <property type="entry name" value="INOSOSE DEHYDRATASE"/>
    <property type="match status" value="1"/>
</dbReference>
<evidence type="ECO:0000313" key="3">
    <source>
        <dbReference type="Proteomes" id="UP000031518"/>
    </source>
</evidence>
<dbReference type="InterPro" id="IPR036237">
    <property type="entry name" value="Xyl_isomerase-like_sf"/>
</dbReference>
<dbReference type="Proteomes" id="UP000031518">
    <property type="component" value="Unassembled WGS sequence"/>
</dbReference>
<evidence type="ECO:0000313" key="2">
    <source>
        <dbReference type="EMBL" id="CDM64612.1"/>
    </source>
</evidence>
<reference evidence="2 3" key="1">
    <citation type="submission" date="2013-12" db="EMBL/GenBank/DDBJ databases">
        <authorList>
            <person name="Stott M."/>
        </authorList>
    </citation>
    <scope>NUCLEOTIDE SEQUENCE [LARGE SCALE GENOMIC DNA]</scope>
    <source>
        <strain evidence="2 3">K22</strain>
    </source>
</reference>
<dbReference type="SUPFAM" id="SSF51658">
    <property type="entry name" value="Xylose isomerase-like"/>
    <property type="match status" value="1"/>
</dbReference>
<accession>A0A0B6WV36</accession>
<keyword evidence="2" id="KW-0413">Isomerase</keyword>
<dbReference type="OrthoDB" id="9804047at2"/>
<protein>
    <submittedName>
        <fullName evidence="2">Sugar phosphate isomerase/epimerase</fullName>
    </submittedName>
</protein>
<dbReference type="STRING" id="454194.PYK22_00606"/>
<dbReference type="InterPro" id="IPR013022">
    <property type="entry name" value="Xyl_isomerase-like_TIM-brl"/>
</dbReference>
<dbReference type="AlphaFoldDB" id="A0A0B6WV36"/>
<dbReference type="Gene3D" id="3.20.20.150">
    <property type="entry name" value="Divalent-metal-dependent TIM barrel enzymes"/>
    <property type="match status" value="1"/>
</dbReference>
<dbReference type="EMBL" id="CBXV010000002">
    <property type="protein sequence ID" value="CDM64612.1"/>
    <property type="molecule type" value="Genomic_DNA"/>
</dbReference>
<dbReference type="Pfam" id="PF01261">
    <property type="entry name" value="AP_endonuc_2"/>
    <property type="match status" value="1"/>
</dbReference>
<proteinExistence type="predicted"/>
<gene>
    <name evidence="2" type="ORF">PYK22_00606</name>
</gene>
<dbReference type="InterPro" id="IPR050312">
    <property type="entry name" value="IolE/XylAMocC-like"/>
</dbReference>
<dbReference type="PANTHER" id="PTHR12110">
    <property type="entry name" value="HYDROXYPYRUVATE ISOMERASE"/>
    <property type="match status" value="1"/>
</dbReference>
<feature type="domain" description="Xylose isomerase-like TIM barrel" evidence="1">
    <location>
        <begin position="65"/>
        <end position="283"/>
    </location>
</feature>
<evidence type="ECO:0000259" key="1">
    <source>
        <dbReference type="Pfam" id="PF01261"/>
    </source>
</evidence>
<reference evidence="2 3" key="2">
    <citation type="submission" date="2015-01" db="EMBL/GenBank/DDBJ databases">
        <title>Complete genome sequence of Pyrinomonas methylaliphatogenes type strain K22T.</title>
        <authorList>
            <person name="Lee K.C.Y."/>
            <person name="Power J.F."/>
            <person name="Dunfield P.F."/>
            <person name="Morgan X.C."/>
            <person name="Huttenhower C."/>
            <person name="Stott M.B."/>
        </authorList>
    </citation>
    <scope>NUCLEOTIDE SEQUENCE [LARGE SCALE GENOMIC DNA]</scope>
    <source>
        <strain evidence="2 3">K22</strain>
    </source>
</reference>
<organism evidence="2 3">
    <name type="scientific">Pyrinomonas methylaliphatogenes</name>
    <dbReference type="NCBI Taxonomy" id="454194"/>
    <lineage>
        <taxon>Bacteria</taxon>
        <taxon>Pseudomonadati</taxon>
        <taxon>Acidobacteriota</taxon>
        <taxon>Blastocatellia</taxon>
        <taxon>Blastocatellales</taxon>
        <taxon>Pyrinomonadaceae</taxon>
        <taxon>Pyrinomonas</taxon>
    </lineage>
</organism>
<dbReference type="GO" id="GO:0016853">
    <property type="term" value="F:isomerase activity"/>
    <property type="evidence" value="ECO:0007669"/>
    <property type="project" value="UniProtKB-KW"/>
</dbReference>
<dbReference type="RefSeq" id="WP_157770633.1">
    <property type="nucleotide sequence ID" value="NZ_CBXV010000002.1"/>
</dbReference>